<evidence type="ECO:0000256" key="10">
    <source>
        <dbReference type="ARBA" id="ARBA00022840"/>
    </source>
</evidence>
<evidence type="ECO:0000256" key="12">
    <source>
        <dbReference type="ARBA" id="ARBA00023136"/>
    </source>
</evidence>
<feature type="chain" id="PRO_5001705462" description="receptor protein serine/threonine kinase" evidence="16">
    <location>
        <begin position="20"/>
        <end position="821"/>
    </location>
</feature>
<dbReference type="GO" id="GO:0005524">
    <property type="term" value="F:ATP binding"/>
    <property type="evidence" value="ECO:0007669"/>
    <property type="project" value="UniProtKB-KW"/>
</dbReference>
<keyword evidence="7 16" id="KW-0732">Signal</keyword>
<dbReference type="PANTHER" id="PTHR23255">
    <property type="entry name" value="TRANSFORMING GROWTH FACTOR-BETA RECEPTOR TYPE I AND II"/>
    <property type="match status" value="1"/>
</dbReference>
<evidence type="ECO:0000256" key="4">
    <source>
        <dbReference type="ARBA" id="ARBA00022527"/>
    </source>
</evidence>
<dbReference type="GO" id="GO:0004675">
    <property type="term" value="F:transmembrane receptor protein serine/threonine kinase activity"/>
    <property type="evidence" value="ECO:0007669"/>
    <property type="project" value="UniProtKB-EC"/>
</dbReference>
<comment type="subcellular location">
    <subcellularLocation>
        <location evidence="1">Membrane</location>
        <topology evidence="1">Single-pass type I membrane protein</topology>
    </subcellularLocation>
</comment>
<dbReference type="SUPFAM" id="SSF57302">
    <property type="entry name" value="Snake toxin-like"/>
    <property type="match status" value="1"/>
</dbReference>
<proteinExistence type="inferred from homology"/>
<name>A0A075AC88_OPIVI</name>
<keyword evidence="6 15" id="KW-0812">Transmembrane</keyword>
<evidence type="ECO:0000256" key="5">
    <source>
        <dbReference type="ARBA" id="ARBA00022679"/>
    </source>
</evidence>
<evidence type="ECO:0000256" key="1">
    <source>
        <dbReference type="ARBA" id="ARBA00004479"/>
    </source>
</evidence>
<feature type="domain" description="Protein kinase" evidence="17">
    <location>
        <begin position="295"/>
        <end position="803"/>
    </location>
</feature>
<evidence type="ECO:0000313" key="19">
    <source>
        <dbReference type="Proteomes" id="UP000054324"/>
    </source>
</evidence>
<dbReference type="InterPro" id="IPR045860">
    <property type="entry name" value="Snake_toxin-like_sf"/>
</dbReference>
<dbReference type="OrthoDB" id="547665at2759"/>
<dbReference type="GeneID" id="20314799"/>
<evidence type="ECO:0000256" key="15">
    <source>
        <dbReference type="SAM" id="Phobius"/>
    </source>
</evidence>
<dbReference type="GO" id="GO:0005886">
    <property type="term" value="C:plasma membrane"/>
    <property type="evidence" value="ECO:0007669"/>
    <property type="project" value="TreeGrafter"/>
</dbReference>
<evidence type="ECO:0000256" key="13">
    <source>
        <dbReference type="ARBA" id="ARBA00023170"/>
    </source>
</evidence>
<dbReference type="SUPFAM" id="SSF56112">
    <property type="entry name" value="Protein kinase-like (PK-like)"/>
    <property type="match status" value="1"/>
</dbReference>
<accession>A0A075AC88</accession>
<evidence type="ECO:0000256" key="7">
    <source>
        <dbReference type="ARBA" id="ARBA00022729"/>
    </source>
</evidence>
<keyword evidence="9" id="KW-0418">Kinase</keyword>
<keyword evidence="10" id="KW-0067">ATP-binding</keyword>
<dbReference type="CTD" id="20314799"/>
<comment type="similarity">
    <text evidence="2">Belongs to the protein kinase superfamily. TKL Ser/Thr protein kinase family. TGFB receptor subfamily.</text>
</comment>
<evidence type="ECO:0000256" key="3">
    <source>
        <dbReference type="ARBA" id="ARBA00012401"/>
    </source>
</evidence>
<dbReference type="AlphaFoldDB" id="A0A075AC88"/>
<dbReference type="GO" id="GO:0043235">
    <property type="term" value="C:receptor complex"/>
    <property type="evidence" value="ECO:0007669"/>
    <property type="project" value="TreeGrafter"/>
</dbReference>
<feature type="signal peptide" evidence="16">
    <location>
        <begin position="1"/>
        <end position="19"/>
    </location>
</feature>
<protein>
    <recommendedName>
        <fullName evidence="3">receptor protein serine/threonine kinase</fullName>
        <ecNumber evidence="3">2.7.11.30</ecNumber>
    </recommendedName>
</protein>
<dbReference type="GO" id="GO:0071363">
    <property type="term" value="P:cellular response to growth factor stimulus"/>
    <property type="evidence" value="ECO:0007669"/>
    <property type="project" value="TreeGrafter"/>
</dbReference>
<dbReference type="InterPro" id="IPR000719">
    <property type="entry name" value="Prot_kinase_dom"/>
</dbReference>
<evidence type="ECO:0000259" key="17">
    <source>
        <dbReference type="PROSITE" id="PS50011"/>
    </source>
</evidence>
<evidence type="ECO:0000256" key="14">
    <source>
        <dbReference type="SAM" id="MobiDB-lite"/>
    </source>
</evidence>
<reference evidence="18 19" key="1">
    <citation type="submission" date="2013-11" db="EMBL/GenBank/DDBJ databases">
        <title>Opisthorchis viverrini - life in the bile duct.</title>
        <authorList>
            <person name="Young N.D."/>
            <person name="Nagarajan N."/>
            <person name="Lin S.J."/>
            <person name="Korhonen P.K."/>
            <person name="Jex A.R."/>
            <person name="Hall R.S."/>
            <person name="Safavi-Hemami H."/>
            <person name="Kaewkong W."/>
            <person name="Bertrand D."/>
            <person name="Gao S."/>
            <person name="Seet Q."/>
            <person name="Wongkham S."/>
            <person name="Teh B.T."/>
            <person name="Wongkham C."/>
            <person name="Intapan P.M."/>
            <person name="Maleewong W."/>
            <person name="Yang X."/>
            <person name="Hu M."/>
            <person name="Wang Z."/>
            <person name="Hofmann A."/>
            <person name="Sternberg P.W."/>
            <person name="Tan P."/>
            <person name="Wang J."/>
            <person name="Gasser R.B."/>
        </authorList>
    </citation>
    <scope>NUCLEOTIDE SEQUENCE [LARGE SCALE GENOMIC DNA]</scope>
</reference>
<dbReference type="RefSeq" id="XP_009162703.1">
    <property type="nucleotide sequence ID" value="XM_009164439.1"/>
</dbReference>
<gene>
    <name evidence="18" type="ORF">T265_00611</name>
</gene>
<dbReference type="Gene3D" id="1.10.510.10">
    <property type="entry name" value="Transferase(Phosphotransferase) domain 1"/>
    <property type="match status" value="1"/>
</dbReference>
<dbReference type="PROSITE" id="PS50011">
    <property type="entry name" value="PROTEIN_KINASE_DOM"/>
    <property type="match status" value="1"/>
</dbReference>
<dbReference type="PROSITE" id="PS00108">
    <property type="entry name" value="PROTEIN_KINASE_ST"/>
    <property type="match status" value="1"/>
</dbReference>
<dbReference type="Pfam" id="PF00069">
    <property type="entry name" value="Pkinase"/>
    <property type="match status" value="1"/>
</dbReference>
<dbReference type="PANTHER" id="PTHR23255:SF72">
    <property type="entry name" value="RECEPTOR PROTEIN SERINE_THREONINE KINASE"/>
    <property type="match status" value="1"/>
</dbReference>
<dbReference type="InterPro" id="IPR008271">
    <property type="entry name" value="Ser/Thr_kinase_AS"/>
</dbReference>
<dbReference type="Proteomes" id="UP000054324">
    <property type="component" value="Unassembled WGS sequence"/>
</dbReference>
<keyword evidence="19" id="KW-1185">Reference proteome</keyword>
<evidence type="ECO:0000256" key="11">
    <source>
        <dbReference type="ARBA" id="ARBA00022989"/>
    </source>
</evidence>
<organism evidence="18 19">
    <name type="scientific">Opisthorchis viverrini</name>
    <name type="common">Southeast Asian liver fluke</name>
    <dbReference type="NCBI Taxonomy" id="6198"/>
    <lineage>
        <taxon>Eukaryota</taxon>
        <taxon>Metazoa</taxon>
        <taxon>Spiralia</taxon>
        <taxon>Lophotrochozoa</taxon>
        <taxon>Platyhelminthes</taxon>
        <taxon>Trematoda</taxon>
        <taxon>Digenea</taxon>
        <taxon>Opisthorchiida</taxon>
        <taxon>Opisthorchiata</taxon>
        <taxon>Opisthorchiidae</taxon>
        <taxon>Opisthorchis</taxon>
    </lineage>
</organism>
<dbReference type="EC" id="2.7.11.30" evidence="3"/>
<dbReference type="InterPro" id="IPR011009">
    <property type="entry name" value="Kinase-like_dom_sf"/>
</dbReference>
<feature type="transmembrane region" description="Helical" evidence="15">
    <location>
        <begin position="160"/>
        <end position="185"/>
    </location>
</feature>
<evidence type="ECO:0000256" key="9">
    <source>
        <dbReference type="ARBA" id="ARBA00022777"/>
    </source>
</evidence>
<keyword evidence="4" id="KW-0723">Serine/threonine-protein kinase</keyword>
<dbReference type="STRING" id="6198.A0A075AC88"/>
<sequence length="821" mass="89916">MHASLLMIFLMSSLMYGLGAILCASSSRVDNIIFLKAKQCDDGVEHCLITLGRSTEPRDDYERHSYGCWPWRELKSQCPLVKGVCQILHTTGDDIYKTCCCHGDMCNNQTLKYLPNPSKTVEHIDDTTNRMAKFGIRDANNHPSLSLPSKNSADIVSSHMIHILLPCFIGLIIVLLVGVIILHLCSPTQFLRRKFTAVNNFYAARSQSPTEGPVGFHCSNCLSCCGRITTRRHLSSSAPVFSGDADSTDVQSGLGKGSNGQRTVVRTQLDTCFPTMSLKFNSLEWSVMQLVSQSCRTERLLGRGRFAQVWLAHIPVEVLSDPIGVLKIKGGPIANGKLTDRPRSPSTFEHQHRQRNSPTRLVTAVGQLYKKFLPTQNNHENNTFAMNTLNSNPLTDPIPELERLLSLNTASPPNANPPGDFAVPGSKPVTTTVPSSGSPNSTDRLKSVAVKIFSPHESRAFSNELAVFRGLQQSPIGSDRTSASPAGNLYPSSHPNVVSLLGADIVTDTALKSSLTTPMIREYRLVLEFANAGSLRHLLSSGEWITLQQCMKLSRDITSGLAFLHGDLTDNTAVGAKPAIAHRDFKPENILLRSDGSACLSDFGQAALLDRGSTTPLDFMSASDTKSPASELGTPPTLDAMPKAGTLRYMAPELLDGAINFTGVALLRTDVYSLGLVLWELLCATLLSDLSPARSPQVSSPSEADGIPLDGLPACRDSPAQPRVHQKRRHWLPYERELGESCSSPYALRQWVSTEKRRPAGNPSWFEHAPLVQFYRTINECWDPEPEARLTADCVLERLHVLQTELAKSHFLRTSAVTSNS</sequence>
<evidence type="ECO:0000256" key="6">
    <source>
        <dbReference type="ARBA" id="ARBA00022692"/>
    </source>
</evidence>
<evidence type="ECO:0000313" key="18">
    <source>
        <dbReference type="EMBL" id="KER33495.1"/>
    </source>
</evidence>
<dbReference type="KEGG" id="ovi:T265_00611"/>
<feature type="region of interest" description="Disordered" evidence="14">
    <location>
        <begin position="336"/>
        <end position="358"/>
    </location>
</feature>
<dbReference type="CDD" id="cd23533">
    <property type="entry name" value="TFP_LU_ECD_BMPR2_like"/>
    <property type="match status" value="1"/>
</dbReference>
<keyword evidence="13" id="KW-0675">Receptor</keyword>
<evidence type="ECO:0000256" key="16">
    <source>
        <dbReference type="SAM" id="SignalP"/>
    </source>
</evidence>
<keyword evidence="8" id="KW-0547">Nucleotide-binding</keyword>
<evidence type="ECO:0000256" key="2">
    <source>
        <dbReference type="ARBA" id="ARBA00009605"/>
    </source>
</evidence>
<dbReference type="InterPro" id="IPR000333">
    <property type="entry name" value="TGFB_receptor"/>
</dbReference>
<keyword evidence="12 15" id="KW-0472">Membrane</keyword>
<evidence type="ECO:0000256" key="8">
    <source>
        <dbReference type="ARBA" id="ARBA00022741"/>
    </source>
</evidence>
<keyword evidence="11 15" id="KW-1133">Transmembrane helix</keyword>
<dbReference type="EMBL" id="KL596624">
    <property type="protein sequence ID" value="KER33495.1"/>
    <property type="molecule type" value="Genomic_DNA"/>
</dbReference>
<keyword evidence="5" id="KW-0808">Transferase</keyword>